<gene>
    <name evidence="9" type="ORF">PEVE_00034484</name>
</gene>
<dbReference type="CDD" id="cd11055">
    <property type="entry name" value="CYP3A-like"/>
    <property type="match status" value="1"/>
</dbReference>
<keyword evidence="4 7" id="KW-0560">Oxidoreductase</keyword>
<dbReference type="InterPro" id="IPR002401">
    <property type="entry name" value="Cyt_P450_E_grp-I"/>
</dbReference>
<dbReference type="PRINTS" id="PR00385">
    <property type="entry name" value="P450"/>
</dbReference>
<dbReference type="InterPro" id="IPR036396">
    <property type="entry name" value="Cyt_P450_sf"/>
</dbReference>
<name>A0ABN8MKQ8_9CNID</name>
<evidence type="ECO:0000256" key="2">
    <source>
        <dbReference type="ARBA" id="ARBA00022617"/>
    </source>
</evidence>
<dbReference type="PROSITE" id="PS00086">
    <property type="entry name" value="CYTOCHROME_P450"/>
    <property type="match status" value="1"/>
</dbReference>
<keyword evidence="2 7" id="KW-0349">Heme</keyword>
<protein>
    <recommendedName>
        <fullName evidence="11">Cytochrome P450</fullName>
    </recommendedName>
</protein>
<comment type="similarity">
    <text evidence="1 7">Belongs to the cytochrome P450 family.</text>
</comment>
<dbReference type="EMBL" id="CALNXI010000523">
    <property type="protein sequence ID" value="CAH3028591.1"/>
    <property type="molecule type" value="Genomic_DNA"/>
</dbReference>
<comment type="caution">
    <text evidence="9">The sequence shown here is derived from an EMBL/GenBank/DDBJ whole genome shotgun (WGS) entry which is preliminary data.</text>
</comment>
<evidence type="ECO:0000313" key="9">
    <source>
        <dbReference type="EMBL" id="CAH3028591.1"/>
    </source>
</evidence>
<feature type="transmembrane region" description="Helical" evidence="8">
    <location>
        <begin position="12"/>
        <end position="29"/>
    </location>
</feature>
<keyword evidence="5 7" id="KW-0408">Iron</keyword>
<dbReference type="Proteomes" id="UP001159427">
    <property type="component" value="Unassembled WGS sequence"/>
</dbReference>
<dbReference type="PANTHER" id="PTHR24302">
    <property type="entry name" value="CYTOCHROME P450 FAMILY 3"/>
    <property type="match status" value="1"/>
</dbReference>
<dbReference type="Gene3D" id="1.10.630.10">
    <property type="entry name" value="Cytochrome P450"/>
    <property type="match status" value="1"/>
</dbReference>
<evidence type="ECO:0000256" key="6">
    <source>
        <dbReference type="ARBA" id="ARBA00043906"/>
    </source>
</evidence>
<keyword evidence="8" id="KW-1133">Transmembrane helix</keyword>
<evidence type="ECO:0000313" key="10">
    <source>
        <dbReference type="Proteomes" id="UP001159427"/>
    </source>
</evidence>
<sequence length="498" mass="56922">MASVLETLQDVSFTTWLAVILGLLVFFYWRGIQKYNSLLGSSPLPGPKPLPWIGNLLDVFRYGGMHKMFLSFFYKYGRAHKLCLGRSPAIVVSDPEMIREILVKEFSSFPNRLGFTPRPPLDSGLFVSRGESWKRVRTTLTPTFTASKLKQIIVPIIEEKSDLLLNKMQRFSETGESVDVVQIFSLFALDVIMKAAFGIESNVQVKPDPVFVEKARRVFQSPLWTRFFSVLPFWEYFSKYYSPLQNVDYFIGIQKQVLEQRQKQGFTGTRDLVQLMLEAHEETDVDGVSKLSDDEVTAQSVTFLFAGFETTGTTLTMTAYHLATHPDIQDRLIKEIDEIMDSRGDRSLYDVVQHATYLDQVISEVLRISGPAFFLNRQCTEDTTIKGVKFPKGVDVAIPTYVLHRDPEVWENPEEFNPDNFSPEAKQNRSPYSYLPFGAGPRQCMGMRLALLEIKQGLFKILQRFKFERAPETVTALEHNAVLILSPKKTIYVKIKAR</sequence>
<proteinExistence type="inferred from homology"/>
<organism evidence="9 10">
    <name type="scientific">Porites evermanni</name>
    <dbReference type="NCBI Taxonomy" id="104178"/>
    <lineage>
        <taxon>Eukaryota</taxon>
        <taxon>Metazoa</taxon>
        <taxon>Cnidaria</taxon>
        <taxon>Anthozoa</taxon>
        <taxon>Hexacorallia</taxon>
        <taxon>Scleractinia</taxon>
        <taxon>Fungiina</taxon>
        <taxon>Poritidae</taxon>
        <taxon>Porites</taxon>
    </lineage>
</organism>
<dbReference type="InterPro" id="IPR050705">
    <property type="entry name" value="Cytochrome_P450_3A"/>
</dbReference>
<dbReference type="PRINTS" id="PR00463">
    <property type="entry name" value="EP450I"/>
</dbReference>
<evidence type="ECO:0000256" key="1">
    <source>
        <dbReference type="ARBA" id="ARBA00010617"/>
    </source>
</evidence>
<keyword evidence="7" id="KW-0503">Monooxygenase</keyword>
<evidence type="ECO:0000256" key="4">
    <source>
        <dbReference type="ARBA" id="ARBA00023002"/>
    </source>
</evidence>
<keyword evidence="3 7" id="KW-0479">Metal-binding</keyword>
<evidence type="ECO:0008006" key="11">
    <source>
        <dbReference type="Google" id="ProtNLM"/>
    </source>
</evidence>
<accession>A0ABN8MKQ8</accession>
<dbReference type="InterPro" id="IPR017972">
    <property type="entry name" value="Cyt_P450_CS"/>
</dbReference>
<keyword evidence="8" id="KW-0812">Transmembrane</keyword>
<keyword evidence="10" id="KW-1185">Reference proteome</keyword>
<evidence type="ECO:0000256" key="8">
    <source>
        <dbReference type="SAM" id="Phobius"/>
    </source>
</evidence>
<comment type="function">
    <text evidence="6">Cytochromes P450 are a group of heme-thiolate monooxygenases. They oxidize a variety of structurally unrelated compounds, including steroids, fatty acids, and xenobiotics.</text>
</comment>
<dbReference type="InterPro" id="IPR001128">
    <property type="entry name" value="Cyt_P450"/>
</dbReference>
<dbReference type="Pfam" id="PF00067">
    <property type="entry name" value="p450"/>
    <property type="match status" value="1"/>
</dbReference>
<dbReference type="PANTHER" id="PTHR24302:SF15">
    <property type="entry name" value="FATTY-ACID PEROXYGENASE"/>
    <property type="match status" value="1"/>
</dbReference>
<keyword evidence="8" id="KW-0472">Membrane</keyword>
<dbReference type="SUPFAM" id="SSF48264">
    <property type="entry name" value="Cytochrome P450"/>
    <property type="match status" value="1"/>
</dbReference>
<reference evidence="9 10" key="1">
    <citation type="submission" date="2022-05" db="EMBL/GenBank/DDBJ databases">
        <authorList>
            <consortium name="Genoscope - CEA"/>
            <person name="William W."/>
        </authorList>
    </citation>
    <scope>NUCLEOTIDE SEQUENCE [LARGE SCALE GENOMIC DNA]</scope>
</reference>
<evidence type="ECO:0000256" key="3">
    <source>
        <dbReference type="ARBA" id="ARBA00022723"/>
    </source>
</evidence>
<evidence type="ECO:0000256" key="5">
    <source>
        <dbReference type="ARBA" id="ARBA00023004"/>
    </source>
</evidence>
<evidence type="ECO:0000256" key="7">
    <source>
        <dbReference type="RuleBase" id="RU000461"/>
    </source>
</evidence>